<comment type="caution">
    <text evidence="1">The sequence shown here is derived from an EMBL/GenBank/DDBJ whole genome shotgun (WGS) entry which is preliminary data.</text>
</comment>
<protein>
    <submittedName>
        <fullName evidence="1">Uncharacterized protein</fullName>
    </submittedName>
</protein>
<proteinExistence type="predicted"/>
<dbReference type="EMBL" id="JBBCAQ010000020">
    <property type="protein sequence ID" value="KAK7592739.1"/>
    <property type="molecule type" value="Genomic_DNA"/>
</dbReference>
<dbReference type="Proteomes" id="UP001367676">
    <property type="component" value="Unassembled WGS sequence"/>
</dbReference>
<gene>
    <name evidence="1" type="ORF">V9T40_007491</name>
</gene>
<organism evidence="1 2">
    <name type="scientific">Parthenolecanium corni</name>
    <dbReference type="NCBI Taxonomy" id="536013"/>
    <lineage>
        <taxon>Eukaryota</taxon>
        <taxon>Metazoa</taxon>
        <taxon>Ecdysozoa</taxon>
        <taxon>Arthropoda</taxon>
        <taxon>Hexapoda</taxon>
        <taxon>Insecta</taxon>
        <taxon>Pterygota</taxon>
        <taxon>Neoptera</taxon>
        <taxon>Paraneoptera</taxon>
        <taxon>Hemiptera</taxon>
        <taxon>Sternorrhyncha</taxon>
        <taxon>Coccoidea</taxon>
        <taxon>Coccidae</taxon>
        <taxon>Parthenolecanium</taxon>
    </lineage>
</organism>
<accession>A0AAN9TXS1</accession>
<name>A0AAN9TXS1_9HEMI</name>
<evidence type="ECO:0000313" key="2">
    <source>
        <dbReference type="Proteomes" id="UP001367676"/>
    </source>
</evidence>
<sequence length="190" mass="21436">MLKPGWPPRQVRNTSAHLLCGRLRLYRYIYRYTDYRIHIRVMATDCGKNQPDYEDKRAIVAARRRVYEYSIRIRHSCASKRNKRNAMDGPAIARNCAASATVAFAILFDAIPRFATRTAATRRDAVASAAGATATVAGRSKKCRSRTAEKAIVRGYEYCGCGLLLCTAQHSSQLEHVHVYKGPYTIRVHL</sequence>
<evidence type="ECO:0000313" key="1">
    <source>
        <dbReference type="EMBL" id="KAK7592739.1"/>
    </source>
</evidence>
<dbReference type="AlphaFoldDB" id="A0AAN9TXS1"/>
<keyword evidence="2" id="KW-1185">Reference proteome</keyword>
<reference evidence="1 2" key="1">
    <citation type="submission" date="2024-03" db="EMBL/GenBank/DDBJ databases">
        <title>Adaptation during the transition from Ophiocordyceps entomopathogen to insect associate is accompanied by gene loss and intensified selection.</title>
        <authorList>
            <person name="Ward C.M."/>
            <person name="Onetto C.A."/>
            <person name="Borneman A.R."/>
        </authorList>
    </citation>
    <scope>NUCLEOTIDE SEQUENCE [LARGE SCALE GENOMIC DNA]</scope>
    <source>
        <strain evidence="1">AWRI1</strain>
        <tissue evidence="1">Single Adult Female</tissue>
    </source>
</reference>